<evidence type="ECO:0000256" key="3">
    <source>
        <dbReference type="ARBA" id="ARBA00023163"/>
    </source>
</evidence>
<evidence type="ECO:0000313" key="7">
    <source>
        <dbReference type="Proteomes" id="UP000198873"/>
    </source>
</evidence>
<keyword evidence="7" id="KW-1185">Reference proteome</keyword>
<organism evidence="6 7">
    <name type="scientific">Streptomyces harbinensis</name>
    <dbReference type="NCBI Taxonomy" id="1176198"/>
    <lineage>
        <taxon>Bacteria</taxon>
        <taxon>Bacillati</taxon>
        <taxon>Actinomycetota</taxon>
        <taxon>Actinomycetes</taxon>
        <taxon>Kitasatosporales</taxon>
        <taxon>Streptomycetaceae</taxon>
        <taxon>Streptomyces</taxon>
    </lineage>
</organism>
<dbReference type="SUPFAM" id="SSF46689">
    <property type="entry name" value="Homeodomain-like"/>
    <property type="match status" value="1"/>
</dbReference>
<evidence type="ECO:0000313" key="6">
    <source>
        <dbReference type="EMBL" id="SFS71018.1"/>
    </source>
</evidence>
<dbReference type="GO" id="GO:0000976">
    <property type="term" value="F:transcription cis-regulatory region binding"/>
    <property type="evidence" value="ECO:0007669"/>
    <property type="project" value="TreeGrafter"/>
</dbReference>
<evidence type="ECO:0000256" key="1">
    <source>
        <dbReference type="ARBA" id="ARBA00023015"/>
    </source>
</evidence>
<dbReference type="InterPro" id="IPR011075">
    <property type="entry name" value="TetR_C"/>
</dbReference>
<gene>
    <name evidence="6" type="ORF">SAMN05444716_103660</name>
</gene>
<feature type="domain" description="HTH tetR-type" evidence="5">
    <location>
        <begin position="14"/>
        <end position="74"/>
    </location>
</feature>
<feature type="DNA-binding region" description="H-T-H motif" evidence="4">
    <location>
        <begin position="37"/>
        <end position="56"/>
    </location>
</feature>
<dbReference type="InterPro" id="IPR001647">
    <property type="entry name" value="HTH_TetR"/>
</dbReference>
<keyword evidence="1" id="KW-0805">Transcription regulation</keyword>
<evidence type="ECO:0000259" key="5">
    <source>
        <dbReference type="PROSITE" id="PS50977"/>
    </source>
</evidence>
<dbReference type="Proteomes" id="UP000198873">
    <property type="component" value="Unassembled WGS sequence"/>
</dbReference>
<dbReference type="InterPro" id="IPR009057">
    <property type="entry name" value="Homeodomain-like_sf"/>
</dbReference>
<dbReference type="GO" id="GO:0003700">
    <property type="term" value="F:DNA-binding transcription factor activity"/>
    <property type="evidence" value="ECO:0007669"/>
    <property type="project" value="TreeGrafter"/>
</dbReference>
<dbReference type="InterPro" id="IPR036271">
    <property type="entry name" value="Tet_transcr_reg_TetR-rel_C_sf"/>
</dbReference>
<accession>A0A1I6S2P2</accession>
<sequence length="214" mass="23047">MPTKPSPAGRPRDAHLDAAILDAVSAALDSSGYGGVAIEQVARAAGVSKTAIYRRWPNRQVLVLAELRRRMATLEPPLSGCTLCDLHEALSLFVDTFTRLGPQTLAPLLADCAEPALREQLMESLFEPPRAAVGATLEAARDRGDLRGDIDLTLTIDSLASLVFYRLLFGHAPLTGPEIGHVVTVLLSGIARDFDALLREYRDHGEPESPHPAP</sequence>
<dbReference type="Pfam" id="PF16859">
    <property type="entry name" value="TetR_C_11"/>
    <property type="match status" value="1"/>
</dbReference>
<dbReference type="Gene3D" id="1.10.10.60">
    <property type="entry name" value="Homeodomain-like"/>
    <property type="match status" value="1"/>
</dbReference>
<dbReference type="InterPro" id="IPR050109">
    <property type="entry name" value="HTH-type_TetR-like_transc_reg"/>
</dbReference>
<dbReference type="Gene3D" id="1.10.357.10">
    <property type="entry name" value="Tetracycline Repressor, domain 2"/>
    <property type="match status" value="1"/>
</dbReference>
<keyword evidence="2 4" id="KW-0238">DNA-binding</keyword>
<proteinExistence type="predicted"/>
<dbReference type="EMBL" id="FPAB01000003">
    <property type="protein sequence ID" value="SFS71018.1"/>
    <property type="molecule type" value="Genomic_DNA"/>
</dbReference>
<dbReference type="AlphaFoldDB" id="A0A1I6S2P2"/>
<dbReference type="STRING" id="1176198.SAMN05444716_103660"/>
<dbReference type="Pfam" id="PF00440">
    <property type="entry name" value="TetR_N"/>
    <property type="match status" value="1"/>
</dbReference>
<dbReference type="SUPFAM" id="SSF48498">
    <property type="entry name" value="Tetracyclin repressor-like, C-terminal domain"/>
    <property type="match status" value="1"/>
</dbReference>
<evidence type="ECO:0000256" key="2">
    <source>
        <dbReference type="ARBA" id="ARBA00023125"/>
    </source>
</evidence>
<dbReference type="PANTHER" id="PTHR30055">
    <property type="entry name" value="HTH-TYPE TRANSCRIPTIONAL REGULATOR RUTR"/>
    <property type="match status" value="1"/>
</dbReference>
<reference evidence="7" key="1">
    <citation type="submission" date="2016-10" db="EMBL/GenBank/DDBJ databases">
        <authorList>
            <person name="Varghese N."/>
            <person name="Submissions S."/>
        </authorList>
    </citation>
    <scope>NUCLEOTIDE SEQUENCE [LARGE SCALE GENOMIC DNA]</scope>
    <source>
        <strain evidence="7">CGMCC 4.7047</strain>
    </source>
</reference>
<dbReference type="PRINTS" id="PR00455">
    <property type="entry name" value="HTHTETR"/>
</dbReference>
<protein>
    <submittedName>
        <fullName evidence="6">DNA-binding transcriptional regulator, AcrR family</fullName>
    </submittedName>
</protein>
<dbReference type="RefSeq" id="WP_019433862.1">
    <property type="nucleotide sequence ID" value="NZ_CP054938.1"/>
</dbReference>
<name>A0A1I6S2P2_9ACTN</name>
<evidence type="ECO:0000256" key="4">
    <source>
        <dbReference type="PROSITE-ProRule" id="PRU00335"/>
    </source>
</evidence>
<dbReference type="PROSITE" id="PS50977">
    <property type="entry name" value="HTH_TETR_2"/>
    <property type="match status" value="1"/>
</dbReference>
<keyword evidence="3" id="KW-0804">Transcription</keyword>
<dbReference type="PANTHER" id="PTHR30055:SF148">
    <property type="entry name" value="TETR-FAMILY TRANSCRIPTIONAL REGULATOR"/>
    <property type="match status" value="1"/>
</dbReference>